<dbReference type="Pfam" id="PF00763">
    <property type="entry name" value="THF_DHG_CYH"/>
    <property type="match status" value="1"/>
</dbReference>
<dbReference type="InterPro" id="IPR036291">
    <property type="entry name" value="NAD(P)-bd_dom_sf"/>
</dbReference>
<dbReference type="GO" id="GO:0006730">
    <property type="term" value="P:one-carbon metabolic process"/>
    <property type="evidence" value="ECO:0007669"/>
    <property type="project" value="UniProtKB-KW"/>
</dbReference>
<dbReference type="EC" id="4.2.1.96" evidence="3"/>
<dbReference type="InterPro" id="IPR046346">
    <property type="entry name" value="Aminoacid_DH-like_N_sf"/>
</dbReference>
<evidence type="ECO:0000256" key="1">
    <source>
        <dbReference type="ARBA" id="ARBA00001554"/>
    </source>
</evidence>
<dbReference type="InterPro" id="IPR000672">
    <property type="entry name" value="THF_DH/CycHdrlase"/>
</dbReference>
<name>A0A9W7FKW1_9STRA</name>
<organism evidence="12 13">
    <name type="scientific">Triparma laevis f. longispina</name>
    <dbReference type="NCBI Taxonomy" id="1714387"/>
    <lineage>
        <taxon>Eukaryota</taxon>
        <taxon>Sar</taxon>
        <taxon>Stramenopiles</taxon>
        <taxon>Ochrophyta</taxon>
        <taxon>Bolidophyceae</taxon>
        <taxon>Parmales</taxon>
        <taxon>Triparmaceae</taxon>
        <taxon>Triparma</taxon>
    </lineage>
</organism>
<dbReference type="InterPro" id="IPR020630">
    <property type="entry name" value="THF_DH/CycHdrlase_cat_dom"/>
</dbReference>
<evidence type="ECO:0000313" key="12">
    <source>
        <dbReference type="EMBL" id="GMI14052.1"/>
    </source>
</evidence>
<comment type="caution">
    <text evidence="12">The sequence shown here is derived from an EMBL/GenBank/DDBJ whole genome shotgun (WGS) entry which is preliminary data.</text>
</comment>
<evidence type="ECO:0000256" key="2">
    <source>
        <dbReference type="ARBA" id="ARBA00006472"/>
    </source>
</evidence>
<proteinExistence type="inferred from homology"/>
<evidence type="ECO:0000313" key="13">
    <source>
        <dbReference type="Proteomes" id="UP001165122"/>
    </source>
</evidence>
<dbReference type="InterPro" id="IPR036100">
    <property type="entry name" value="QueA_sf"/>
</dbReference>
<dbReference type="InterPro" id="IPR003699">
    <property type="entry name" value="QueA"/>
</dbReference>
<dbReference type="EMBL" id="BRXW01000206">
    <property type="protein sequence ID" value="GMI14052.1"/>
    <property type="molecule type" value="Genomic_DNA"/>
</dbReference>
<dbReference type="Pfam" id="PF01329">
    <property type="entry name" value="Pterin_4a"/>
    <property type="match status" value="1"/>
</dbReference>
<keyword evidence="7" id="KW-0949">S-adenosyl-L-methionine</keyword>
<dbReference type="InterPro" id="IPR042119">
    <property type="entry name" value="QueA_dom2"/>
</dbReference>
<dbReference type="Pfam" id="PF02882">
    <property type="entry name" value="THF_DHG_CYH_C"/>
    <property type="match status" value="1"/>
</dbReference>
<dbReference type="Gene3D" id="3.40.1780.10">
    <property type="entry name" value="QueA-like"/>
    <property type="match status" value="2"/>
</dbReference>
<dbReference type="Pfam" id="PF02547">
    <property type="entry name" value="Queuosine_synth"/>
    <property type="match status" value="1"/>
</dbReference>
<keyword evidence="9" id="KW-0456">Lyase</keyword>
<dbReference type="SUPFAM" id="SSF55248">
    <property type="entry name" value="PCD-like"/>
    <property type="match status" value="1"/>
</dbReference>
<dbReference type="Gene3D" id="2.40.10.240">
    <property type="entry name" value="QueA-like"/>
    <property type="match status" value="1"/>
</dbReference>
<evidence type="ECO:0000256" key="5">
    <source>
        <dbReference type="ARBA" id="ARBA00022563"/>
    </source>
</evidence>
<protein>
    <recommendedName>
        <fullName evidence="3">4a-hydroxytetrahydrobiopterin dehydratase</fullName>
        <ecNumber evidence="3">4.2.1.96</ecNumber>
    </recommendedName>
</protein>
<dbReference type="PANTHER" id="PTHR30307:SF0">
    <property type="entry name" value="S-ADENOSYLMETHIONINE:TRNA RIBOSYLTRANSFERASE-ISOMERASE"/>
    <property type="match status" value="1"/>
</dbReference>
<dbReference type="PRINTS" id="PR00085">
    <property type="entry name" value="THFDHDRGNASE"/>
</dbReference>
<dbReference type="InterPro" id="IPR020631">
    <property type="entry name" value="THF_DH/CycHdrlase_NAD-bd_dom"/>
</dbReference>
<dbReference type="GO" id="GO:0004488">
    <property type="term" value="F:methylenetetrahydrofolate dehydrogenase (NADP+) activity"/>
    <property type="evidence" value="ECO:0007669"/>
    <property type="project" value="InterPro"/>
</dbReference>
<comment type="catalytic activity">
    <reaction evidence="1">
        <text>(4aS,6R)-4a-hydroxy-L-erythro-5,6,7,8-tetrahydrobiopterin = (6R)-L-erythro-6,7-dihydrobiopterin + H2O</text>
        <dbReference type="Rhea" id="RHEA:11920"/>
        <dbReference type="ChEBI" id="CHEBI:15377"/>
        <dbReference type="ChEBI" id="CHEBI:15642"/>
        <dbReference type="ChEBI" id="CHEBI:43120"/>
        <dbReference type="EC" id="4.2.1.96"/>
    </reaction>
</comment>
<evidence type="ECO:0000256" key="7">
    <source>
        <dbReference type="ARBA" id="ARBA00022691"/>
    </source>
</evidence>
<dbReference type="SUPFAM" id="SSF51735">
    <property type="entry name" value="NAD(P)-binding Rossmann-fold domains"/>
    <property type="match status" value="1"/>
</dbReference>
<keyword evidence="4" id="KW-0963">Cytoplasm</keyword>
<evidence type="ECO:0000256" key="4">
    <source>
        <dbReference type="ARBA" id="ARBA00022490"/>
    </source>
</evidence>
<dbReference type="InterPro" id="IPR042118">
    <property type="entry name" value="QueA_dom1"/>
</dbReference>
<feature type="domain" description="Tetrahydrofolate dehydrogenase/cyclohydrolase NAD(P)-binding" evidence="11">
    <location>
        <begin position="345"/>
        <end position="486"/>
    </location>
</feature>
<dbReference type="SUPFAM" id="SSF53223">
    <property type="entry name" value="Aminoacid dehydrogenase-like, N-terminal domain"/>
    <property type="match status" value="1"/>
</dbReference>
<keyword evidence="5" id="KW-0554">One-carbon metabolism</keyword>
<dbReference type="GO" id="GO:0008124">
    <property type="term" value="F:4-alpha-hydroxytetrahydrobiopterin dehydratase activity"/>
    <property type="evidence" value="ECO:0007669"/>
    <property type="project" value="UniProtKB-EC"/>
</dbReference>
<dbReference type="OrthoDB" id="1448at2759"/>
<dbReference type="GO" id="GO:0051075">
    <property type="term" value="F:S-adenosylmethionine:tRNA ribosyltransferase-isomerase activity"/>
    <property type="evidence" value="ECO:0007669"/>
    <property type="project" value="TreeGrafter"/>
</dbReference>
<keyword evidence="8" id="KW-0671">Queuosine biosynthesis</keyword>
<evidence type="ECO:0000256" key="8">
    <source>
        <dbReference type="ARBA" id="ARBA00022785"/>
    </source>
</evidence>
<comment type="similarity">
    <text evidence="2">Belongs to the pterin-4-alpha-carbinolamine dehydratase family.</text>
</comment>
<dbReference type="Gene3D" id="3.40.50.10860">
    <property type="entry name" value="Leucine Dehydrogenase, chain A, domain 1"/>
    <property type="match status" value="1"/>
</dbReference>
<dbReference type="AlphaFoldDB" id="A0A9W7FKW1"/>
<dbReference type="Gene3D" id="3.40.50.720">
    <property type="entry name" value="NAD(P)-binding Rossmann-like Domain"/>
    <property type="match status" value="1"/>
</dbReference>
<keyword evidence="13" id="KW-1185">Reference proteome</keyword>
<dbReference type="InterPro" id="IPR036428">
    <property type="entry name" value="PCD_sf"/>
</dbReference>
<dbReference type="InterPro" id="IPR001533">
    <property type="entry name" value="Pterin_deHydtase"/>
</dbReference>
<dbReference type="GO" id="GO:0006729">
    <property type="term" value="P:tetrahydrobiopterin biosynthetic process"/>
    <property type="evidence" value="ECO:0007669"/>
    <property type="project" value="InterPro"/>
</dbReference>
<gene>
    <name evidence="12" type="ORF">TrLO_g2120</name>
</gene>
<evidence type="ECO:0000259" key="11">
    <source>
        <dbReference type="Pfam" id="PF02882"/>
    </source>
</evidence>
<keyword evidence="6" id="KW-0808">Transferase</keyword>
<feature type="domain" description="Tetrahydrofolate dehydrogenase/cyclohydrolase catalytic" evidence="10">
    <location>
        <begin position="265"/>
        <end position="335"/>
    </location>
</feature>
<sequence>MVAIRSSTSSTTTISARLPRAIPTRFFSSSPAAAPISVQLDYYMGPQFSGLAVALDKNIYANYGVNPTFLPTCPPGLEAQLVRDAYNSNSTFPPTVVGVTEQNILIDCLHADQSLNVSAVSAMFRESPLQLLSLNPLTPSSPTRRIKVGCHDDTVSLVSRLLPDAEVLSVPRANKLDLLLSGQIDAVQIYSTTELATLKKTHPELTLVSTPFSEYGAKLGYGQAKKILTQTSKPPSLTVISVGTAPEGGTHPTSSQRLQMYSSPSNSWYSKVSTGSKHGITVNNVILPETSSTEDVLKAIKEAKDVDGIQLMWPLPAQIDSDICYERIPPSQDVDGLVPASSTTPITVDSVLILLKRSGVEIEGKDIVVLGRSRIVGKPLAGELIDMGGTVTVLHSLTKLDTLSHHLKTADVVISCVGLIGVVDLSLVKEDCAVVGVGKSFNESGYGSDLKGEKGIEGVYSKSPGGVGPLCVAVLMRNVVEKAKERVKLEEARSSKGILTDSEYASHSLPPSWSGRPLTKTFHFNDHASTLPFLKTLTNLSDKIDHHPNIEIKHKCKQGVDVTISYGTYVVGGDVTSKDFNAVHELEEELESEKNLKRSTYLYNLPPSQIALHPPPVRGKSRFLNTLTATPKIHPEFDTAFINLYNSELKNAQIVFNDSRVFKARCTLNCDEGEDVELLFLDPNGVELDEALGGNADGQIWRVMLRSKVKPSDTFPFKNLRTSYVTIVKVISPWIEDGFKEGTDCLITLNVPGSLDLTTFFEENGSTPIPPYFKRPSILNDSIRYQNVYSSSEGSVAAPTAGLHFTKDLMEKVNERSSFLTLHVGAGTFRPIENDVVSDHNMHSETFEVTVEEIKRIIECIGSGKEILCVGTTSARTVESLYWLGVKGGLHLEQYDYEYLPKHILVISALTRCITMSENGVVKGSTEILIMPGYEFKIVDLLVTNFHAPDSTLMLMVSAFVGVEEIKELYGYAVKEGMRFLSYGDCMVLRRKGNGKGK</sequence>
<dbReference type="SUPFAM" id="SSF111337">
    <property type="entry name" value="QueA-like"/>
    <property type="match status" value="1"/>
</dbReference>
<dbReference type="Gene3D" id="3.30.1360.20">
    <property type="entry name" value="Transcriptional coactivator/pterin dehydratase"/>
    <property type="match status" value="1"/>
</dbReference>
<dbReference type="GO" id="GO:0008616">
    <property type="term" value="P:tRNA queuosine(34) biosynthetic process"/>
    <property type="evidence" value="ECO:0007669"/>
    <property type="project" value="UniProtKB-KW"/>
</dbReference>
<evidence type="ECO:0000259" key="10">
    <source>
        <dbReference type="Pfam" id="PF00763"/>
    </source>
</evidence>
<evidence type="ECO:0000256" key="3">
    <source>
        <dbReference type="ARBA" id="ARBA00013252"/>
    </source>
</evidence>
<dbReference type="Proteomes" id="UP001165122">
    <property type="component" value="Unassembled WGS sequence"/>
</dbReference>
<dbReference type="PANTHER" id="PTHR30307">
    <property type="entry name" value="S-ADENOSYLMETHIONINE:TRNA RIBOSYLTRANSFERASE-ISOMERASE"/>
    <property type="match status" value="1"/>
</dbReference>
<accession>A0A9W7FKW1</accession>
<evidence type="ECO:0000256" key="6">
    <source>
        <dbReference type="ARBA" id="ARBA00022679"/>
    </source>
</evidence>
<evidence type="ECO:0000256" key="9">
    <source>
        <dbReference type="ARBA" id="ARBA00023239"/>
    </source>
</evidence>
<reference evidence="13" key="1">
    <citation type="journal article" date="2023" name="Commun. Biol.">
        <title>Genome analysis of Parmales, the sister group of diatoms, reveals the evolutionary specialization of diatoms from phago-mixotrophs to photoautotrophs.</title>
        <authorList>
            <person name="Ban H."/>
            <person name="Sato S."/>
            <person name="Yoshikawa S."/>
            <person name="Yamada K."/>
            <person name="Nakamura Y."/>
            <person name="Ichinomiya M."/>
            <person name="Sato N."/>
            <person name="Blanc-Mathieu R."/>
            <person name="Endo H."/>
            <person name="Kuwata A."/>
            <person name="Ogata H."/>
        </authorList>
    </citation>
    <scope>NUCLEOTIDE SEQUENCE [LARGE SCALE GENOMIC DNA]</scope>
    <source>
        <strain evidence="13">NIES 3700</strain>
    </source>
</reference>